<sequence length="143" mass="15597">MSELQPCPFCGGKAELVTCAPEYWVRCLTCGAGSDTTASSKRATDNWNRRPSQEPEHTACPEGYSLVPTKITAESGHKYALMGEFSESVTLTCPDCDTEEPDEHCEICNGLGEYEQLVAIEWNTIKRIHDRIVSASAPPAAPC</sequence>
<evidence type="ECO:0000313" key="3">
    <source>
        <dbReference type="Proteomes" id="UP001614338"/>
    </source>
</evidence>
<dbReference type="RefSeq" id="WP_399841835.1">
    <property type="nucleotide sequence ID" value="NZ_JBITWC010000003.1"/>
</dbReference>
<feature type="region of interest" description="Disordered" evidence="1">
    <location>
        <begin position="34"/>
        <end position="59"/>
    </location>
</feature>
<feature type="compositionally biased region" description="Basic and acidic residues" evidence="1">
    <location>
        <begin position="42"/>
        <end position="59"/>
    </location>
</feature>
<dbReference type="EMBL" id="JBITWC010000003">
    <property type="protein sequence ID" value="MFI8748830.1"/>
    <property type="molecule type" value="Genomic_DNA"/>
</dbReference>
<accession>A0ABW8BNN4</accession>
<keyword evidence="3" id="KW-1185">Reference proteome</keyword>
<protein>
    <submittedName>
        <fullName evidence="2">Lar family restriction alleviation protein</fullName>
    </submittedName>
</protein>
<dbReference type="Proteomes" id="UP001614338">
    <property type="component" value="Unassembled WGS sequence"/>
</dbReference>
<reference evidence="2 3" key="1">
    <citation type="submission" date="2024-10" db="EMBL/GenBank/DDBJ databases">
        <title>The Natural Products Discovery Center: Release of the First 8490 Sequenced Strains for Exploring Actinobacteria Biosynthetic Diversity.</title>
        <authorList>
            <person name="Kalkreuter E."/>
            <person name="Kautsar S.A."/>
            <person name="Yang D."/>
            <person name="Bader C.D."/>
            <person name="Teijaro C.N."/>
            <person name="Fluegel L."/>
            <person name="Davis C.M."/>
            <person name="Simpson J.R."/>
            <person name="Lauterbach L."/>
            <person name="Steele A.D."/>
            <person name="Gui C."/>
            <person name="Meng S."/>
            <person name="Li G."/>
            <person name="Viehrig K."/>
            <person name="Ye F."/>
            <person name="Su P."/>
            <person name="Kiefer A.F."/>
            <person name="Nichols A."/>
            <person name="Cepeda A.J."/>
            <person name="Yan W."/>
            <person name="Fan B."/>
            <person name="Jiang Y."/>
            <person name="Adhikari A."/>
            <person name="Zheng C.-J."/>
            <person name="Schuster L."/>
            <person name="Cowan T.M."/>
            <person name="Smanski M.J."/>
            <person name="Chevrette M.G."/>
            <person name="De Carvalho L.P.S."/>
            <person name="Shen B."/>
        </authorList>
    </citation>
    <scope>NUCLEOTIDE SEQUENCE [LARGE SCALE GENOMIC DNA]</scope>
    <source>
        <strain evidence="2 3">NPDC077409</strain>
    </source>
</reference>
<gene>
    <name evidence="2" type="ORF">ACIGG6_02325</name>
</gene>
<comment type="caution">
    <text evidence="2">The sequence shown here is derived from an EMBL/GenBank/DDBJ whole genome shotgun (WGS) entry which is preliminary data.</text>
</comment>
<organism evidence="2 3">
    <name type="scientific">Vreelandella lionensis</name>
    <dbReference type="NCBI Taxonomy" id="1144478"/>
    <lineage>
        <taxon>Bacteria</taxon>
        <taxon>Pseudomonadati</taxon>
        <taxon>Pseudomonadota</taxon>
        <taxon>Gammaproteobacteria</taxon>
        <taxon>Oceanospirillales</taxon>
        <taxon>Halomonadaceae</taxon>
        <taxon>Vreelandella</taxon>
    </lineage>
</organism>
<dbReference type="Pfam" id="PF14354">
    <property type="entry name" value="Lar_restr_allev"/>
    <property type="match status" value="1"/>
</dbReference>
<evidence type="ECO:0000256" key="1">
    <source>
        <dbReference type="SAM" id="MobiDB-lite"/>
    </source>
</evidence>
<proteinExistence type="predicted"/>
<name>A0ABW8BNN4_9GAMM</name>
<evidence type="ECO:0000313" key="2">
    <source>
        <dbReference type="EMBL" id="MFI8748830.1"/>
    </source>
</evidence>